<dbReference type="EMBL" id="VWRR01000007">
    <property type="protein sequence ID" value="KAF6003329.1"/>
    <property type="molecule type" value="Genomic_DNA"/>
</dbReference>
<dbReference type="AlphaFoldDB" id="A0A7J7IKX2"/>
<proteinExistence type="predicted"/>
<name>A0A7J7IKX2_9RHOD</name>
<sequence>MPERRAQASFGWRVSVPDRAVGTRHRAGWFAGEISRRIRRRCVRNRWSVALGAPSPAGPMRFHACRLAIAPDSTAGAAGEARDPRLLHRIRVQYDGHIFSVAMRSNKSLLWQRAVMYPVIVHGHDA</sequence>
<comment type="caution">
    <text evidence="1">The sequence shown here is derived from an EMBL/GenBank/DDBJ whole genome shotgun (WGS) entry which is preliminary data.</text>
</comment>
<dbReference type="Proteomes" id="UP000530660">
    <property type="component" value="Unassembled WGS sequence"/>
</dbReference>
<gene>
    <name evidence="1" type="ORF">F1559_003463</name>
</gene>
<keyword evidence="2" id="KW-1185">Reference proteome</keyword>
<reference evidence="1 2" key="1">
    <citation type="journal article" date="2020" name="J. Phycol.">
        <title>Comparative genome analysis reveals Cyanidiococcus gen. nov., a new extremophilic red algal genus sister to Cyanidioschyzon (Cyanidioschyzonaceae, Rhodophyta).</title>
        <authorList>
            <person name="Liu S.-L."/>
            <person name="Chiang Y.-R."/>
            <person name="Yoon H.S."/>
            <person name="Fu H.-Y."/>
        </authorList>
    </citation>
    <scope>NUCLEOTIDE SEQUENCE [LARGE SCALE GENOMIC DNA]</scope>
    <source>
        <strain evidence="1 2">THAL066</strain>
    </source>
</reference>
<accession>A0A7J7IKX2</accession>
<evidence type="ECO:0000313" key="1">
    <source>
        <dbReference type="EMBL" id="KAF6003329.1"/>
    </source>
</evidence>
<organism evidence="1 2">
    <name type="scientific">Cyanidiococcus yangmingshanensis</name>
    <dbReference type="NCBI Taxonomy" id="2690220"/>
    <lineage>
        <taxon>Eukaryota</taxon>
        <taxon>Rhodophyta</taxon>
        <taxon>Bangiophyceae</taxon>
        <taxon>Cyanidiales</taxon>
        <taxon>Cyanidiaceae</taxon>
        <taxon>Cyanidiococcus</taxon>
    </lineage>
</organism>
<evidence type="ECO:0000313" key="2">
    <source>
        <dbReference type="Proteomes" id="UP000530660"/>
    </source>
</evidence>
<protein>
    <submittedName>
        <fullName evidence="1">Uncharacterized protein</fullName>
    </submittedName>
</protein>